<proteinExistence type="predicted"/>
<organism evidence="1 2">
    <name type="scientific">Bacillus coahuilensis p1.1.43</name>
    <dbReference type="NCBI Taxonomy" id="1150625"/>
    <lineage>
        <taxon>Bacteria</taxon>
        <taxon>Bacillati</taxon>
        <taxon>Bacillota</taxon>
        <taxon>Bacilli</taxon>
        <taxon>Bacillales</taxon>
        <taxon>Bacillaceae</taxon>
        <taxon>Bacillus</taxon>
    </lineage>
</organism>
<dbReference type="Proteomes" id="UP000074108">
    <property type="component" value="Unassembled WGS sequence"/>
</dbReference>
<dbReference type="AlphaFoldDB" id="A0A147K978"/>
<sequence>MFIEKIYHHNDAVVFEFEFVYITEGHPLNPYKVAKSTGKSKLVFNGVSLNKGIIHLEDGSNQQVFITDLGELEILTLNQSPIDDYYSFEILCTKSDTGHFCSIKIEAESFTLEWNEFCENAWFVGWNN</sequence>
<keyword evidence="2" id="KW-1185">Reference proteome</keyword>
<gene>
    <name evidence="1" type="ORF">Q75_06810</name>
</gene>
<accession>A0A147K978</accession>
<dbReference type="EMBL" id="LDYG01000025">
    <property type="protein sequence ID" value="KUP06916.1"/>
    <property type="molecule type" value="Genomic_DNA"/>
</dbReference>
<dbReference type="PATRIC" id="fig|1150625.3.peg.1428"/>
<reference evidence="1 2" key="1">
    <citation type="journal article" date="2016" name="Front. Microbiol.">
        <title>Microevolution Analysis of Bacillus coahuilensis Unveils Differences in Phosphorus Acquisition Strategies and Their Regulation.</title>
        <authorList>
            <person name="Gomez-Lunar Z."/>
            <person name="Hernandez-Gonzalez I."/>
            <person name="Rodriguez-Torres M.D."/>
            <person name="Souza V."/>
            <person name="Olmedo-Alvarez G."/>
        </authorList>
    </citation>
    <scope>NUCLEOTIDE SEQUENCE [LARGE SCALE GENOMIC DNA]</scope>
    <source>
        <strain evidence="2">p1.1.43</strain>
    </source>
</reference>
<evidence type="ECO:0000313" key="1">
    <source>
        <dbReference type="EMBL" id="KUP06916.1"/>
    </source>
</evidence>
<comment type="caution">
    <text evidence="1">The sequence shown here is derived from an EMBL/GenBank/DDBJ whole genome shotgun (WGS) entry which is preliminary data.</text>
</comment>
<protein>
    <submittedName>
        <fullName evidence="1">Uncharacterized protein</fullName>
    </submittedName>
</protein>
<evidence type="ECO:0000313" key="2">
    <source>
        <dbReference type="Proteomes" id="UP000074108"/>
    </source>
</evidence>
<name>A0A147K978_9BACI</name>